<reference evidence="1" key="1">
    <citation type="journal article" date="2020" name="Int. J. Syst. Evol. Microbiol.">
        <title>Aquipluma nitroreducens gen. nov. sp. nov., a novel facultatively anaerobic bacterium isolated from a freshwater lake.</title>
        <authorList>
            <person name="Watanabe M."/>
            <person name="Kojima H."/>
            <person name="Fukui M."/>
        </authorList>
    </citation>
    <scope>NUCLEOTIDE SEQUENCE</scope>
    <source>
        <strain evidence="1">MeG22</strain>
    </source>
</reference>
<evidence type="ECO:0000313" key="1">
    <source>
        <dbReference type="EMBL" id="BBE19088.1"/>
    </source>
</evidence>
<proteinExistence type="predicted"/>
<dbReference type="Proteomes" id="UP001193389">
    <property type="component" value="Chromosome"/>
</dbReference>
<gene>
    <name evidence="1" type="ORF">AQPE_3262</name>
</gene>
<dbReference type="KEGG" id="anf:AQPE_3262"/>
<sequence length="69" mass="7731">MALVLVGLALQTLFKKGGTFPDTHIGSNKYMKENGVTCAQTFDKIEQAKVRKELRFKQLLLDESDIKSS</sequence>
<protein>
    <submittedName>
        <fullName evidence="1">Uncharacterized protein</fullName>
    </submittedName>
</protein>
<accession>A0A5K7SC02</accession>
<evidence type="ECO:0000313" key="2">
    <source>
        <dbReference type="Proteomes" id="UP001193389"/>
    </source>
</evidence>
<organism evidence="1 2">
    <name type="scientific">Aquipluma nitroreducens</name>
    <dbReference type="NCBI Taxonomy" id="2010828"/>
    <lineage>
        <taxon>Bacteria</taxon>
        <taxon>Pseudomonadati</taxon>
        <taxon>Bacteroidota</taxon>
        <taxon>Bacteroidia</taxon>
        <taxon>Marinilabiliales</taxon>
        <taxon>Prolixibacteraceae</taxon>
        <taxon>Aquipluma</taxon>
    </lineage>
</organism>
<dbReference type="EMBL" id="AP018694">
    <property type="protein sequence ID" value="BBE19088.1"/>
    <property type="molecule type" value="Genomic_DNA"/>
</dbReference>
<name>A0A5K7SC02_9BACT</name>
<dbReference type="AlphaFoldDB" id="A0A5K7SC02"/>
<keyword evidence="2" id="KW-1185">Reference proteome</keyword>